<evidence type="ECO:0000313" key="2">
    <source>
        <dbReference type="EMBL" id="GIM81277.1"/>
    </source>
</evidence>
<dbReference type="InterPro" id="IPR036208">
    <property type="entry name" value="VHL_sf"/>
</dbReference>
<protein>
    <recommendedName>
        <fullName evidence="1">von Hippel-Lindau disease tumour suppressor beta domain-containing protein</fullName>
    </recommendedName>
</protein>
<proteinExistence type="predicted"/>
<dbReference type="Pfam" id="PF01847">
    <property type="entry name" value="VHL"/>
    <property type="match status" value="1"/>
</dbReference>
<dbReference type="InterPro" id="IPR037140">
    <property type="entry name" value="VHL_beta_dom_sf"/>
</dbReference>
<feature type="domain" description="von Hippel-Lindau disease tumour suppressor beta" evidence="1">
    <location>
        <begin position="6"/>
        <end position="55"/>
    </location>
</feature>
<gene>
    <name evidence="2" type="ORF">Sar04_01370</name>
</gene>
<keyword evidence="3" id="KW-1185">Reference proteome</keyword>
<accession>A0ABQ4JNB5</accession>
<sequence>MSGGAATALIFRNERKATVRVYWVDHSGELQNYGDVSPGNSRRQGTYLGHPWVVTTEDDTGLVCFLPTAAEATAVVR</sequence>
<reference evidence="2 3" key="1">
    <citation type="submission" date="2021-03" db="EMBL/GenBank/DDBJ databases">
        <title>Whole genome shotgun sequence of Salinispora arenicola NBRC 105043.</title>
        <authorList>
            <person name="Komaki H."/>
            <person name="Tamura T."/>
        </authorList>
    </citation>
    <scope>NUCLEOTIDE SEQUENCE [LARGE SCALE GENOMIC DNA]</scope>
    <source>
        <strain evidence="2 3">NBRC 105043</strain>
    </source>
</reference>
<dbReference type="GeneID" id="93774066"/>
<organism evidence="2 3">
    <name type="scientific">Salinispora arenicola</name>
    <dbReference type="NCBI Taxonomy" id="168697"/>
    <lineage>
        <taxon>Bacteria</taxon>
        <taxon>Bacillati</taxon>
        <taxon>Actinomycetota</taxon>
        <taxon>Actinomycetes</taxon>
        <taxon>Micromonosporales</taxon>
        <taxon>Micromonosporaceae</taxon>
        <taxon>Salinispora</taxon>
    </lineage>
</organism>
<dbReference type="Gene3D" id="2.60.40.780">
    <property type="entry name" value="von Hippel-Lindau disease tumour suppressor, beta domain"/>
    <property type="match status" value="1"/>
</dbReference>
<evidence type="ECO:0000313" key="3">
    <source>
        <dbReference type="Proteomes" id="UP000677457"/>
    </source>
</evidence>
<dbReference type="InterPro" id="IPR024053">
    <property type="entry name" value="VHL_beta_dom"/>
</dbReference>
<dbReference type="EMBL" id="BOQM01000001">
    <property type="protein sequence ID" value="GIM81277.1"/>
    <property type="molecule type" value="Genomic_DNA"/>
</dbReference>
<dbReference type="SUPFAM" id="SSF49468">
    <property type="entry name" value="VHL"/>
    <property type="match status" value="1"/>
</dbReference>
<dbReference type="Proteomes" id="UP000677457">
    <property type="component" value="Unassembled WGS sequence"/>
</dbReference>
<dbReference type="RefSeq" id="WP_016811545.1">
    <property type="nucleotide sequence ID" value="NZ_BOQM01000001.1"/>
</dbReference>
<name>A0ABQ4JNB5_SALAC</name>
<evidence type="ECO:0000259" key="1">
    <source>
        <dbReference type="Pfam" id="PF01847"/>
    </source>
</evidence>
<comment type="caution">
    <text evidence="2">The sequence shown here is derived from an EMBL/GenBank/DDBJ whole genome shotgun (WGS) entry which is preliminary data.</text>
</comment>